<dbReference type="AlphaFoldDB" id="A0A382NWW5"/>
<proteinExistence type="predicted"/>
<name>A0A382NWW5_9ZZZZ</name>
<accession>A0A382NWW5</accession>
<dbReference type="EMBL" id="UINC01103325">
    <property type="protein sequence ID" value="SVC65619.1"/>
    <property type="molecule type" value="Genomic_DNA"/>
</dbReference>
<evidence type="ECO:0000313" key="1">
    <source>
        <dbReference type="EMBL" id="SVC65619.1"/>
    </source>
</evidence>
<organism evidence="1">
    <name type="scientific">marine metagenome</name>
    <dbReference type="NCBI Taxonomy" id="408172"/>
    <lineage>
        <taxon>unclassified sequences</taxon>
        <taxon>metagenomes</taxon>
        <taxon>ecological metagenomes</taxon>
    </lineage>
</organism>
<sequence>MDYKTSGVDIIAGNSFVNKIKNT</sequence>
<protein>
    <submittedName>
        <fullName evidence="1">Uncharacterized protein</fullName>
    </submittedName>
</protein>
<reference evidence="1" key="1">
    <citation type="submission" date="2018-05" db="EMBL/GenBank/DDBJ databases">
        <authorList>
            <person name="Lanie J.A."/>
            <person name="Ng W.-L."/>
            <person name="Kazmierczak K.M."/>
            <person name="Andrzejewski T.M."/>
            <person name="Davidsen T.M."/>
            <person name="Wayne K.J."/>
            <person name="Tettelin H."/>
            <person name="Glass J.I."/>
            <person name="Rusch D."/>
            <person name="Podicherti R."/>
            <person name="Tsui H.-C.T."/>
            <person name="Winkler M.E."/>
        </authorList>
    </citation>
    <scope>NUCLEOTIDE SEQUENCE</scope>
</reference>
<feature type="non-terminal residue" evidence="1">
    <location>
        <position position="23"/>
    </location>
</feature>
<gene>
    <name evidence="1" type="ORF">METZ01_LOCUS318473</name>
</gene>